<dbReference type="PANTHER" id="PTHR12169:SF6">
    <property type="entry name" value="AFG1-LIKE ATPASE"/>
    <property type="match status" value="1"/>
</dbReference>
<dbReference type="NCBIfam" id="NF040713">
    <property type="entry name" value="ZapE"/>
    <property type="match status" value="1"/>
</dbReference>
<dbReference type="Gene3D" id="3.40.50.300">
    <property type="entry name" value="P-loop containing nucleotide triphosphate hydrolases"/>
    <property type="match status" value="1"/>
</dbReference>
<reference evidence="3" key="1">
    <citation type="submission" date="2020-01" db="EMBL/GenBank/DDBJ databases">
        <authorList>
            <person name="Meier V. D."/>
            <person name="Meier V D."/>
        </authorList>
    </citation>
    <scope>NUCLEOTIDE SEQUENCE</scope>
    <source>
        <strain evidence="3">HLG_WM_MAG_07</strain>
    </source>
</reference>
<dbReference type="GO" id="GO:0032153">
    <property type="term" value="C:cell division site"/>
    <property type="evidence" value="ECO:0007669"/>
    <property type="project" value="TreeGrafter"/>
</dbReference>
<dbReference type="PANTHER" id="PTHR12169">
    <property type="entry name" value="ATPASE N2B"/>
    <property type="match status" value="1"/>
</dbReference>
<dbReference type="EMBL" id="CACVAY010000042">
    <property type="protein sequence ID" value="CAA6810186.1"/>
    <property type="molecule type" value="Genomic_DNA"/>
</dbReference>
<gene>
    <name evidence="3" type="ORF">HELGO_WM13490</name>
</gene>
<proteinExistence type="predicted"/>
<protein>
    <submittedName>
        <fullName evidence="3">ATPase, AFG1 family</fullName>
    </submittedName>
</protein>
<organism evidence="3">
    <name type="scientific">uncultured Thiotrichaceae bacterium</name>
    <dbReference type="NCBI Taxonomy" id="298394"/>
    <lineage>
        <taxon>Bacteria</taxon>
        <taxon>Pseudomonadati</taxon>
        <taxon>Pseudomonadota</taxon>
        <taxon>Gammaproteobacteria</taxon>
        <taxon>Thiotrichales</taxon>
        <taxon>Thiotrichaceae</taxon>
        <taxon>environmental samples</taxon>
    </lineage>
</organism>
<dbReference type="AlphaFoldDB" id="A0A6S6T5H9"/>
<evidence type="ECO:0000256" key="2">
    <source>
        <dbReference type="ARBA" id="ARBA00022840"/>
    </source>
</evidence>
<name>A0A6S6T5H9_9GAMM</name>
<dbReference type="GO" id="GO:0005524">
    <property type="term" value="F:ATP binding"/>
    <property type="evidence" value="ECO:0007669"/>
    <property type="project" value="UniProtKB-KW"/>
</dbReference>
<dbReference type="InterPro" id="IPR027417">
    <property type="entry name" value="P-loop_NTPase"/>
</dbReference>
<dbReference type="InterPro" id="IPR005654">
    <property type="entry name" value="ATPase_AFG1-like"/>
</dbReference>
<keyword evidence="2" id="KW-0067">ATP-binding</keyword>
<evidence type="ECO:0000256" key="1">
    <source>
        <dbReference type="ARBA" id="ARBA00022741"/>
    </source>
</evidence>
<dbReference type="GO" id="GO:0051301">
    <property type="term" value="P:cell division"/>
    <property type="evidence" value="ECO:0007669"/>
    <property type="project" value="TreeGrafter"/>
</dbReference>
<dbReference type="GO" id="GO:0005737">
    <property type="term" value="C:cytoplasm"/>
    <property type="evidence" value="ECO:0007669"/>
    <property type="project" value="TreeGrafter"/>
</dbReference>
<keyword evidence="1" id="KW-0547">Nucleotide-binding</keyword>
<dbReference type="Pfam" id="PF03969">
    <property type="entry name" value="AFG1_ATPase"/>
    <property type="match status" value="1"/>
</dbReference>
<evidence type="ECO:0000313" key="3">
    <source>
        <dbReference type="EMBL" id="CAA6810186.1"/>
    </source>
</evidence>
<dbReference type="GO" id="GO:0016887">
    <property type="term" value="F:ATP hydrolysis activity"/>
    <property type="evidence" value="ECO:0007669"/>
    <property type="project" value="InterPro"/>
</dbReference>
<sequence length="392" mass="45089">MGLTENNSTMLNTKSSDDFLLASYLASVAKGELNADPYQKAVMVDLQRVYNDVVRVQNEPTRSPPTRSRFGNLFSIVSSKAKPKKDYVKGLYLWGGVGRGKTHLVDYFYKLLPDDMKLRLHFHRFMQLVHEELKQQGSVEDPLHEVAKNIAAKSHILFLDEMHVTDITDAMLLGRLFEHLFELGLVLVTTSNVPPNGLYKDGLQRQRFIPAIELLEKHTKVVEMGGDMDYRLQTLEQAGLYQIATGALSDQRLETYFHQLASVELHQDRKDILINHRNIPVKMWADGVVWFNFQDLCNTPRSSDDYTQIATFFHTVLISDIPVMNNHMDDAARRFIKLIDSFYDMHVNIVVSAEAEPEKLYTSTKLEFEFQRTTSRLIEMQSKEYLAIEHLS</sequence>
<dbReference type="SUPFAM" id="SSF52540">
    <property type="entry name" value="P-loop containing nucleoside triphosphate hydrolases"/>
    <property type="match status" value="1"/>
</dbReference>
<accession>A0A6S6T5H9</accession>